<accession>A0A2H3DRM6</accession>
<dbReference type="OrthoDB" id="10322028at2759"/>
<name>A0A2H3DRM6_ARMGA</name>
<protein>
    <submittedName>
        <fullName evidence="2">Uncharacterized protein</fullName>
    </submittedName>
</protein>
<sequence>MSLSSLPSLDDSRVLLYSVLFLACCGAYIVQNLEYNIAFCSCSPLFSDCQRAEHLWFRPRVLSLDNPSQAIYIVSDSERTSLLHEVVFYNISPPLLLLFPLPMTSRANSSPGAQRLRLFSVSCMYSSTSNILTRSIEDLESSLRSRSIPCLLILSDTAHNMWLSLMHSTAVASTNRCYSGPHAPPSHRSPSPSESGLSPSAERKQ</sequence>
<dbReference type="AlphaFoldDB" id="A0A2H3DRM6"/>
<evidence type="ECO:0000313" key="2">
    <source>
        <dbReference type="EMBL" id="PBK97869.1"/>
    </source>
</evidence>
<gene>
    <name evidence="2" type="ORF">ARMGADRAFT_658007</name>
</gene>
<evidence type="ECO:0000256" key="1">
    <source>
        <dbReference type="SAM" id="MobiDB-lite"/>
    </source>
</evidence>
<organism evidence="2 3">
    <name type="scientific">Armillaria gallica</name>
    <name type="common">Bulbous honey fungus</name>
    <name type="synonym">Armillaria bulbosa</name>
    <dbReference type="NCBI Taxonomy" id="47427"/>
    <lineage>
        <taxon>Eukaryota</taxon>
        <taxon>Fungi</taxon>
        <taxon>Dikarya</taxon>
        <taxon>Basidiomycota</taxon>
        <taxon>Agaricomycotina</taxon>
        <taxon>Agaricomycetes</taxon>
        <taxon>Agaricomycetidae</taxon>
        <taxon>Agaricales</taxon>
        <taxon>Marasmiineae</taxon>
        <taxon>Physalacriaceae</taxon>
        <taxon>Armillaria</taxon>
    </lineage>
</organism>
<dbReference type="InParanoid" id="A0A2H3DRM6"/>
<feature type="compositionally biased region" description="Low complexity" evidence="1">
    <location>
        <begin position="186"/>
        <end position="205"/>
    </location>
</feature>
<reference evidence="3" key="1">
    <citation type="journal article" date="2017" name="Nat. Ecol. Evol.">
        <title>Genome expansion and lineage-specific genetic innovations in the forest pathogenic fungi Armillaria.</title>
        <authorList>
            <person name="Sipos G."/>
            <person name="Prasanna A.N."/>
            <person name="Walter M.C."/>
            <person name="O'Connor E."/>
            <person name="Balint B."/>
            <person name="Krizsan K."/>
            <person name="Kiss B."/>
            <person name="Hess J."/>
            <person name="Varga T."/>
            <person name="Slot J."/>
            <person name="Riley R."/>
            <person name="Boka B."/>
            <person name="Rigling D."/>
            <person name="Barry K."/>
            <person name="Lee J."/>
            <person name="Mihaltcheva S."/>
            <person name="LaButti K."/>
            <person name="Lipzen A."/>
            <person name="Waldron R."/>
            <person name="Moloney N.M."/>
            <person name="Sperisen C."/>
            <person name="Kredics L."/>
            <person name="Vagvoelgyi C."/>
            <person name="Patrignani A."/>
            <person name="Fitzpatrick D."/>
            <person name="Nagy I."/>
            <person name="Doyle S."/>
            <person name="Anderson J.B."/>
            <person name="Grigoriev I.V."/>
            <person name="Gueldener U."/>
            <person name="Muensterkoetter M."/>
            <person name="Nagy L.G."/>
        </authorList>
    </citation>
    <scope>NUCLEOTIDE SEQUENCE [LARGE SCALE GENOMIC DNA]</scope>
    <source>
        <strain evidence="3">Ar21-2</strain>
    </source>
</reference>
<feature type="region of interest" description="Disordered" evidence="1">
    <location>
        <begin position="177"/>
        <end position="205"/>
    </location>
</feature>
<keyword evidence="3" id="KW-1185">Reference proteome</keyword>
<evidence type="ECO:0000313" key="3">
    <source>
        <dbReference type="Proteomes" id="UP000217790"/>
    </source>
</evidence>
<dbReference type="Proteomes" id="UP000217790">
    <property type="component" value="Unassembled WGS sequence"/>
</dbReference>
<dbReference type="EMBL" id="KZ293649">
    <property type="protein sequence ID" value="PBK97869.1"/>
    <property type="molecule type" value="Genomic_DNA"/>
</dbReference>
<proteinExistence type="predicted"/>